<accession>A0A8K0JZH2</accession>
<gene>
    <name evidence="1" type="ORF">J437_LFUL005938</name>
</gene>
<keyword evidence="2" id="KW-1185">Reference proteome</keyword>
<proteinExistence type="predicted"/>
<evidence type="ECO:0000313" key="1">
    <source>
        <dbReference type="EMBL" id="KAG8225512.1"/>
    </source>
</evidence>
<dbReference type="OrthoDB" id="10051656at2759"/>
<evidence type="ECO:0000313" key="2">
    <source>
        <dbReference type="Proteomes" id="UP000792457"/>
    </source>
</evidence>
<reference evidence="1" key="2">
    <citation type="submission" date="2017-10" db="EMBL/GenBank/DDBJ databases">
        <title>Ladona fulva Genome sequencing and assembly.</title>
        <authorList>
            <person name="Murali S."/>
            <person name="Richards S."/>
            <person name="Bandaranaike D."/>
            <person name="Bellair M."/>
            <person name="Blankenburg K."/>
            <person name="Chao H."/>
            <person name="Dinh H."/>
            <person name="Doddapaneni H."/>
            <person name="Dugan-Rocha S."/>
            <person name="Elkadiri S."/>
            <person name="Gnanaolivu R."/>
            <person name="Hernandez B."/>
            <person name="Skinner E."/>
            <person name="Javaid M."/>
            <person name="Lee S."/>
            <person name="Li M."/>
            <person name="Ming W."/>
            <person name="Munidasa M."/>
            <person name="Muniz J."/>
            <person name="Nguyen L."/>
            <person name="Hughes D."/>
            <person name="Osuji N."/>
            <person name="Pu L.-L."/>
            <person name="Puazo M."/>
            <person name="Qu C."/>
            <person name="Quiroz J."/>
            <person name="Raj R."/>
            <person name="Weissenberger G."/>
            <person name="Xin Y."/>
            <person name="Zou X."/>
            <person name="Han Y."/>
            <person name="Worley K."/>
            <person name="Muzny D."/>
            <person name="Gibbs R."/>
        </authorList>
    </citation>
    <scope>NUCLEOTIDE SEQUENCE</scope>
    <source>
        <strain evidence="1">Sampled in the wild</strain>
    </source>
</reference>
<protein>
    <submittedName>
        <fullName evidence="1">Uncharacterized protein</fullName>
    </submittedName>
</protein>
<organism evidence="1 2">
    <name type="scientific">Ladona fulva</name>
    <name type="common">Scarce chaser dragonfly</name>
    <name type="synonym">Libellula fulva</name>
    <dbReference type="NCBI Taxonomy" id="123851"/>
    <lineage>
        <taxon>Eukaryota</taxon>
        <taxon>Metazoa</taxon>
        <taxon>Ecdysozoa</taxon>
        <taxon>Arthropoda</taxon>
        <taxon>Hexapoda</taxon>
        <taxon>Insecta</taxon>
        <taxon>Pterygota</taxon>
        <taxon>Palaeoptera</taxon>
        <taxon>Odonata</taxon>
        <taxon>Epiprocta</taxon>
        <taxon>Anisoptera</taxon>
        <taxon>Libelluloidea</taxon>
        <taxon>Libellulidae</taxon>
        <taxon>Ladona</taxon>
    </lineage>
</organism>
<dbReference type="Proteomes" id="UP000792457">
    <property type="component" value="Unassembled WGS sequence"/>
</dbReference>
<name>A0A8K0JZH2_LADFU</name>
<sequence length="125" mass="14536">MAKEKFIAVRLDIFHFKAAKHHHLVVHDRDLRSWALEENKKMVHSIPNFKVTSLGLWKWKRSNKIVSRKVTKRVICGSGASQVLNTDQISFKKEIHSGRTLEFRGTKTVESIVQYMHVTANSYTF</sequence>
<dbReference type="AlphaFoldDB" id="A0A8K0JZH2"/>
<reference evidence="1" key="1">
    <citation type="submission" date="2013-04" db="EMBL/GenBank/DDBJ databases">
        <authorList>
            <person name="Qu J."/>
            <person name="Murali S.C."/>
            <person name="Bandaranaike D."/>
            <person name="Bellair M."/>
            <person name="Blankenburg K."/>
            <person name="Chao H."/>
            <person name="Dinh H."/>
            <person name="Doddapaneni H."/>
            <person name="Downs B."/>
            <person name="Dugan-Rocha S."/>
            <person name="Elkadiri S."/>
            <person name="Gnanaolivu R.D."/>
            <person name="Hernandez B."/>
            <person name="Javaid M."/>
            <person name="Jayaseelan J.C."/>
            <person name="Lee S."/>
            <person name="Li M."/>
            <person name="Ming W."/>
            <person name="Munidasa M."/>
            <person name="Muniz J."/>
            <person name="Nguyen L."/>
            <person name="Ongeri F."/>
            <person name="Osuji N."/>
            <person name="Pu L.-L."/>
            <person name="Puazo M."/>
            <person name="Qu C."/>
            <person name="Quiroz J."/>
            <person name="Raj R."/>
            <person name="Weissenberger G."/>
            <person name="Xin Y."/>
            <person name="Zou X."/>
            <person name="Han Y."/>
            <person name="Richards S."/>
            <person name="Worley K."/>
            <person name="Muzny D."/>
            <person name="Gibbs R."/>
        </authorList>
    </citation>
    <scope>NUCLEOTIDE SEQUENCE</scope>
    <source>
        <strain evidence="1">Sampled in the wild</strain>
    </source>
</reference>
<dbReference type="EMBL" id="KZ308240">
    <property type="protein sequence ID" value="KAG8225512.1"/>
    <property type="molecule type" value="Genomic_DNA"/>
</dbReference>
<comment type="caution">
    <text evidence="1">The sequence shown here is derived from an EMBL/GenBank/DDBJ whole genome shotgun (WGS) entry which is preliminary data.</text>
</comment>